<gene>
    <name evidence="1" type="ORF">FGO68_gene10533</name>
</gene>
<name>A0A8J8NPF8_HALGN</name>
<keyword evidence="2" id="KW-1185">Reference proteome</keyword>
<protein>
    <submittedName>
        <fullName evidence="1">Uncharacterized protein</fullName>
    </submittedName>
</protein>
<dbReference type="PANTHER" id="PTHR21530:SF7">
    <property type="entry name" value="TRAB DOMAIN-CONTAINING PROTEIN"/>
    <property type="match status" value="1"/>
</dbReference>
<dbReference type="EMBL" id="RRYP01009402">
    <property type="protein sequence ID" value="TNV79092.1"/>
    <property type="molecule type" value="Genomic_DNA"/>
</dbReference>
<dbReference type="AlphaFoldDB" id="A0A8J8NPF8"/>
<organism evidence="1 2">
    <name type="scientific">Halteria grandinella</name>
    <dbReference type="NCBI Taxonomy" id="5974"/>
    <lineage>
        <taxon>Eukaryota</taxon>
        <taxon>Sar</taxon>
        <taxon>Alveolata</taxon>
        <taxon>Ciliophora</taxon>
        <taxon>Intramacronucleata</taxon>
        <taxon>Spirotrichea</taxon>
        <taxon>Stichotrichia</taxon>
        <taxon>Sporadotrichida</taxon>
        <taxon>Halteriidae</taxon>
        <taxon>Halteria</taxon>
    </lineage>
</organism>
<dbReference type="PANTHER" id="PTHR21530">
    <property type="entry name" value="PHEROMONE SHUTDOWN PROTEIN"/>
    <property type="match status" value="1"/>
</dbReference>
<sequence>MVRSDNGSVFPRNVFVRAANLHASLYDRVGDRENCFDTTLVHLTERFNGKEVYLIGTMNQSTMLAQRTKKLIEEIKPDQVLVQAQPVWWEKAKLLQFVDSQEELNRYESYLNKDGHKWIEYYWNTRKYIFLARWALYWQTFSWHFRFGFDFKFWLPGIEVKYACEAAEKSGAQLRFLGTELNSVTTDRLVHETRMNVPQYFWRRLQYTQTPYSEENASNRQKIAQAGPKAFTEKCLDQHLINWYVASTEIFFPKVKEIFVDRRDEDIFKEIDQSEGQKIVVLVNQWHLEGIEHHWCNRYGQLPRSVAFEEPINPIGDMNLREGLFQRLYNYVGREIASSYTRGAPSTYADWIIGYHRESNWQYEHRDM</sequence>
<accession>A0A8J8NPF8</accession>
<dbReference type="Proteomes" id="UP000785679">
    <property type="component" value="Unassembled WGS sequence"/>
</dbReference>
<evidence type="ECO:0000313" key="1">
    <source>
        <dbReference type="EMBL" id="TNV79092.1"/>
    </source>
</evidence>
<dbReference type="OrthoDB" id="48306at2759"/>
<evidence type="ECO:0000313" key="2">
    <source>
        <dbReference type="Proteomes" id="UP000785679"/>
    </source>
</evidence>
<dbReference type="InterPro" id="IPR046345">
    <property type="entry name" value="TraB_PrgY-like"/>
</dbReference>
<reference evidence="1" key="1">
    <citation type="submission" date="2019-06" db="EMBL/GenBank/DDBJ databases">
        <authorList>
            <person name="Zheng W."/>
        </authorList>
    </citation>
    <scope>NUCLEOTIDE SEQUENCE</scope>
    <source>
        <strain evidence="1">QDHG01</strain>
    </source>
</reference>
<proteinExistence type="predicted"/>
<dbReference type="CDD" id="cd14726">
    <property type="entry name" value="TraB_PrgY-like"/>
    <property type="match status" value="1"/>
</dbReference>
<comment type="caution">
    <text evidence="1">The sequence shown here is derived from an EMBL/GenBank/DDBJ whole genome shotgun (WGS) entry which is preliminary data.</text>
</comment>